<keyword evidence="2" id="KW-1133">Transmembrane helix</keyword>
<evidence type="ECO:0000313" key="3">
    <source>
        <dbReference type="EMBL" id="CAA2970570.1"/>
    </source>
</evidence>
<sequence>MEENSKASDQNQFQANFQIPFDYFVSKKHQAIESGCVLGFTDSFGNFVYGVQHLSHKSKDRPHCIKLFLDASGDTLFSIHRVNKGSWQCFRGKESREEELIFKVERTVDGFTRTEFEISLSGESKEGSKIELKMKGSPFKRSCTIYKGDSIVAETSLMHKLGIKKMFIPRSRFRATIFPGCTDHSLALALVVIFFDGRKLWI</sequence>
<name>A0A8S0QX83_OLEEU</name>
<evidence type="ECO:0000256" key="1">
    <source>
        <dbReference type="ARBA" id="ARBA00005437"/>
    </source>
</evidence>
<dbReference type="OrthoDB" id="770293at2759"/>
<dbReference type="InterPro" id="IPR007612">
    <property type="entry name" value="LOR"/>
</dbReference>
<dbReference type="Gramene" id="OE9A027822T2">
    <property type="protein sequence ID" value="OE9A027822C2"/>
    <property type="gene ID" value="OE9A027822"/>
</dbReference>
<protein>
    <recommendedName>
        <fullName evidence="5">Protein LURP-one-related 7</fullName>
    </recommendedName>
</protein>
<organism evidence="3 4">
    <name type="scientific">Olea europaea subsp. europaea</name>
    <dbReference type="NCBI Taxonomy" id="158383"/>
    <lineage>
        <taxon>Eukaryota</taxon>
        <taxon>Viridiplantae</taxon>
        <taxon>Streptophyta</taxon>
        <taxon>Embryophyta</taxon>
        <taxon>Tracheophyta</taxon>
        <taxon>Spermatophyta</taxon>
        <taxon>Magnoliopsida</taxon>
        <taxon>eudicotyledons</taxon>
        <taxon>Gunneridae</taxon>
        <taxon>Pentapetalae</taxon>
        <taxon>asterids</taxon>
        <taxon>lamiids</taxon>
        <taxon>Lamiales</taxon>
        <taxon>Oleaceae</taxon>
        <taxon>Oleeae</taxon>
        <taxon>Olea</taxon>
    </lineage>
</organism>
<keyword evidence="4" id="KW-1185">Reference proteome</keyword>
<dbReference type="PANTHER" id="PTHR31087:SF85">
    <property type="entry name" value="PROTEIN LURP-ONE-RELATED 7"/>
    <property type="match status" value="1"/>
</dbReference>
<keyword evidence="2" id="KW-0472">Membrane</keyword>
<dbReference type="Pfam" id="PF04525">
    <property type="entry name" value="LOR"/>
    <property type="match status" value="1"/>
</dbReference>
<evidence type="ECO:0000313" key="4">
    <source>
        <dbReference type="Proteomes" id="UP000594638"/>
    </source>
</evidence>
<evidence type="ECO:0000256" key="2">
    <source>
        <dbReference type="SAM" id="Phobius"/>
    </source>
</evidence>
<feature type="transmembrane region" description="Helical" evidence="2">
    <location>
        <begin position="173"/>
        <end position="195"/>
    </location>
</feature>
<evidence type="ECO:0008006" key="5">
    <source>
        <dbReference type="Google" id="ProtNLM"/>
    </source>
</evidence>
<dbReference type="InterPro" id="IPR025659">
    <property type="entry name" value="Tubby-like_C"/>
</dbReference>
<comment type="caution">
    <text evidence="3">The sequence shown here is derived from an EMBL/GenBank/DDBJ whole genome shotgun (WGS) entry which is preliminary data.</text>
</comment>
<dbReference type="Proteomes" id="UP000594638">
    <property type="component" value="Unassembled WGS sequence"/>
</dbReference>
<dbReference type="SUPFAM" id="SSF54518">
    <property type="entry name" value="Tubby C-terminal domain-like"/>
    <property type="match status" value="1"/>
</dbReference>
<dbReference type="PANTHER" id="PTHR31087">
    <property type="match status" value="1"/>
</dbReference>
<comment type="similarity">
    <text evidence="1">Belongs to the LOR family.</text>
</comment>
<dbReference type="Gene3D" id="2.40.160.200">
    <property type="entry name" value="LURP1-related"/>
    <property type="match status" value="1"/>
</dbReference>
<proteinExistence type="inferred from homology"/>
<dbReference type="InterPro" id="IPR038595">
    <property type="entry name" value="LOR_sf"/>
</dbReference>
<reference evidence="3 4" key="1">
    <citation type="submission" date="2019-12" db="EMBL/GenBank/DDBJ databases">
        <authorList>
            <person name="Alioto T."/>
            <person name="Alioto T."/>
            <person name="Gomez Garrido J."/>
        </authorList>
    </citation>
    <scope>NUCLEOTIDE SEQUENCE [LARGE SCALE GENOMIC DNA]</scope>
</reference>
<keyword evidence="2" id="KW-0812">Transmembrane</keyword>
<dbReference type="AlphaFoldDB" id="A0A8S0QX83"/>
<gene>
    <name evidence="3" type="ORF">OLEA9_A027822</name>
</gene>
<accession>A0A8S0QX83</accession>
<dbReference type="EMBL" id="CACTIH010001978">
    <property type="protein sequence ID" value="CAA2970570.1"/>
    <property type="molecule type" value="Genomic_DNA"/>
</dbReference>